<keyword evidence="1" id="KW-1133">Transmembrane helix</keyword>
<gene>
    <name evidence="2" type="ORF">KHLLAP_LOCUS8754</name>
</gene>
<dbReference type="EMBL" id="CAUWAG010000010">
    <property type="protein sequence ID" value="CAJ2508286.1"/>
    <property type="molecule type" value="Genomic_DNA"/>
</dbReference>
<comment type="caution">
    <text evidence="2">The sequence shown here is derived from an EMBL/GenBank/DDBJ whole genome shotgun (WGS) entry which is preliminary data.</text>
</comment>
<sequence length="187" mass="20352">MSSLARQLLILTSGIALLAIGLPHLLPFSLLRLAPLISSTVNLMWAADEYMFLSAWLPAAYRTDADALLPRWFRVWGPMGSLVLFSSFPFSLGAAIANLLTSRDTSAAVGAAKWYWAGLVFTTAHFGYAPRALRLLKAIRKGKEEGGDPTGSMRRWIGMHLLRVVTADLPAFLCFATAVLSAMRVVA</sequence>
<feature type="transmembrane region" description="Helical" evidence="1">
    <location>
        <begin position="161"/>
        <end position="183"/>
    </location>
</feature>
<keyword evidence="1" id="KW-0472">Membrane</keyword>
<keyword evidence="3" id="KW-1185">Reference proteome</keyword>
<keyword evidence="1" id="KW-0812">Transmembrane</keyword>
<dbReference type="AlphaFoldDB" id="A0AAI8VNP2"/>
<organism evidence="2 3">
    <name type="scientific">Anthostomella pinea</name>
    <dbReference type="NCBI Taxonomy" id="933095"/>
    <lineage>
        <taxon>Eukaryota</taxon>
        <taxon>Fungi</taxon>
        <taxon>Dikarya</taxon>
        <taxon>Ascomycota</taxon>
        <taxon>Pezizomycotina</taxon>
        <taxon>Sordariomycetes</taxon>
        <taxon>Xylariomycetidae</taxon>
        <taxon>Xylariales</taxon>
        <taxon>Xylariaceae</taxon>
        <taxon>Anthostomella</taxon>
    </lineage>
</organism>
<protein>
    <submittedName>
        <fullName evidence="2">Uu.00g094720.m01.CDS01</fullName>
    </submittedName>
</protein>
<evidence type="ECO:0000256" key="1">
    <source>
        <dbReference type="SAM" id="Phobius"/>
    </source>
</evidence>
<proteinExistence type="predicted"/>
<evidence type="ECO:0000313" key="3">
    <source>
        <dbReference type="Proteomes" id="UP001295740"/>
    </source>
</evidence>
<dbReference type="Proteomes" id="UP001295740">
    <property type="component" value="Unassembled WGS sequence"/>
</dbReference>
<name>A0AAI8VNP2_9PEZI</name>
<evidence type="ECO:0000313" key="2">
    <source>
        <dbReference type="EMBL" id="CAJ2508286.1"/>
    </source>
</evidence>
<accession>A0AAI8VNP2</accession>
<feature type="transmembrane region" description="Helical" evidence="1">
    <location>
        <begin position="82"/>
        <end position="102"/>
    </location>
</feature>
<feature type="transmembrane region" description="Helical" evidence="1">
    <location>
        <begin position="114"/>
        <end position="133"/>
    </location>
</feature>
<reference evidence="2" key="1">
    <citation type="submission" date="2023-10" db="EMBL/GenBank/DDBJ databases">
        <authorList>
            <person name="Hackl T."/>
        </authorList>
    </citation>
    <scope>NUCLEOTIDE SEQUENCE</scope>
</reference>
<feature type="transmembrane region" description="Helical" evidence="1">
    <location>
        <begin position="43"/>
        <end position="61"/>
    </location>
</feature>